<dbReference type="Gene3D" id="2.140.10.10">
    <property type="entry name" value="Quinoprotein alcohol dehydrogenase-like superfamily"/>
    <property type="match status" value="1"/>
</dbReference>
<feature type="binding site" evidence="11">
    <location>
        <position position="260"/>
    </location>
    <ligand>
        <name>pyrroloquinoline quinone</name>
        <dbReference type="ChEBI" id="CHEBI:58442"/>
    </ligand>
</feature>
<comment type="similarity">
    <text evidence="1">Belongs to the bacterial PQQ dehydrogenase family.</text>
</comment>
<feature type="binding site" evidence="11">
    <location>
        <position position="564"/>
    </location>
    <ligand>
        <name>pyrroloquinoline quinone</name>
        <dbReference type="ChEBI" id="CHEBI:58442"/>
    </ligand>
</feature>
<evidence type="ECO:0000256" key="11">
    <source>
        <dbReference type="PIRSR" id="PIRSR617512-2"/>
    </source>
</evidence>
<protein>
    <submittedName>
        <fullName evidence="16">Quinoprotein ethanol dehydrogenase</fullName>
    </submittedName>
</protein>
<proteinExistence type="inferred from homology"/>
<dbReference type="NCBIfam" id="TIGR03075">
    <property type="entry name" value="PQQ_enz_alc_DH"/>
    <property type="match status" value="1"/>
</dbReference>
<evidence type="ECO:0000256" key="5">
    <source>
        <dbReference type="ARBA" id="ARBA00022837"/>
    </source>
</evidence>
<evidence type="ECO:0000256" key="8">
    <source>
        <dbReference type="ARBA" id="ARBA00023004"/>
    </source>
</evidence>
<dbReference type="GO" id="GO:0005509">
    <property type="term" value="F:calcium ion binding"/>
    <property type="evidence" value="ECO:0007669"/>
    <property type="project" value="InterPro"/>
</dbReference>
<dbReference type="GO" id="GO:0016020">
    <property type="term" value="C:membrane"/>
    <property type="evidence" value="ECO:0007669"/>
    <property type="project" value="InterPro"/>
</dbReference>
<feature type="domain" description="Cytochrome c" evidence="15">
    <location>
        <begin position="617"/>
        <end position="696"/>
    </location>
</feature>
<feature type="binding site" description="covalent" evidence="11">
    <location>
        <position position="633"/>
    </location>
    <ligand>
        <name>heme c</name>
        <dbReference type="ChEBI" id="CHEBI:61717"/>
    </ligand>
</feature>
<dbReference type="OrthoDB" id="9794322at2"/>
<evidence type="ECO:0000256" key="2">
    <source>
        <dbReference type="ARBA" id="ARBA00022617"/>
    </source>
</evidence>
<feature type="binding site" evidence="11">
    <location>
        <position position="351"/>
    </location>
    <ligand>
        <name>pyrroloquinoline quinone</name>
        <dbReference type="ChEBI" id="CHEBI:58442"/>
    </ligand>
</feature>
<evidence type="ECO:0000256" key="12">
    <source>
        <dbReference type="PIRSR" id="PIRSR617512-3"/>
    </source>
</evidence>
<keyword evidence="6 11" id="KW-0634">PQQ</keyword>
<evidence type="ECO:0000259" key="15">
    <source>
        <dbReference type="PROSITE" id="PS51007"/>
    </source>
</evidence>
<dbReference type="SUPFAM" id="SSF46626">
    <property type="entry name" value="Cytochrome c"/>
    <property type="match status" value="1"/>
</dbReference>
<evidence type="ECO:0000313" key="16">
    <source>
        <dbReference type="EMBL" id="GEN99008.1"/>
    </source>
</evidence>
<keyword evidence="7" id="KW-0560">Oxidoreductase</keyword>
<evidence type="ECO:0000256" key="4">
    <source>
        <dbReference type="ARBA" id="ARBA00022729"/>
    </source>
</evidence>
<dbReference type="Proteomes" id="UP000321464">
    <property type="component" value="Unassembled WGS sequence"/>
</dbReference>
<sequence>MRISFMRKLGLASSLALAAGAIAVPGAMATVTEAMLRSVPGAEWLTYGGDYAEQRFSPLKQINEYNVDQLGLAWYADMDSARGQEATPLVHDGVLYVTTAWSMVKAYDAKTGKPLWAFDPKVPRSTLYRACCDAVNRGVALYGDKLFVAALDGRLLALDQKTGKVLWEKVTVPNQTDYTITGAPRIVKGRVLIGAAGSEYMARGYIAAYDTETGKEVWRFNTVPGNPAKGFGAEGINKAAHEAAAKTWGNKWWELGGGGTVWDSITYDPETNLVLFGTGNAEPWNPAANGRAGDSLYTSSIVAVNADTGQYAWHYQETPEDRWDFDSDQQITVADIVINGEKRHVALHAPKNGHVYVLDVKTGKFLSGTPWVPVNWATGLDPETGRPNINPDAKYEKTGKAFVSLPGAVGAHSWQPQSYSPKTGYLYIPTNLAGWPYLAAKDWKPGAIGWKIGMDGYAVSMPADLKIQEGAKAATKGQLVAWDVANRKAAWKIELKGPSNGGVLSTAGNLVFQGTSSGEFVAYTADKGEQLWSFPAQTGIIAAPMTYTIDGEQYVAVLAGWGGVWDVATGVLANKGGAGRNISRLLVFKLGAKGELPAPPPMNQMVLDPPPFTGTQAQATHGGQLYGRYCAMCHGDAAISGSLNPDLRHSGVIASADALKAIVIGGQLHQMGMVSFKAALKPADAEDIRMYIIKRANEDKALASR</sequence>
<feature type="binding site" description="axial binding residue" evidence="12">
    <location>
        <position position="673"/>
    </location>
    <ligand>
        <name>heme c</name>
        <dbReference type="ChEBI" id="CHEBI:61717"/>
    </ligand>
    <ligandPart>
        <name>Fe</name>
        <dbReference type="ChEBI" id="CHEBI:18248"/>
    </ligandPart>
</feature>
<evidence type="ECO:0000256" key="3">
    <source>
        <dbReference type="ARBA" id="ARBA00022723"/>
    </source>
</evidence>
<dbReference type="PROSITE" id="PS51007">
    <property type="entry name" value="CYTC"/>
    <property type="match status" value="1"/>
</dbReference>
<keyword evidence="5 12" id="KW-0106">Calcium</keyword>
<dbReference type="InterPro" id="IPR018391">
    <property type="entry name" value="PQQ_b-propeller_rpt"/>
</dbReference>
<feature type="binding site" description="covalent" evidence="11">
    <location>
        <position position="630"/>
    </location>
    <ligand>
        <name>heme c</name>
        <dbReference type="ChEBI" id="CHEBI:61717"/>
    </ligand>
</feature>
<dbReference type="Gene3D" id="1.10.760.10">
    <property type="entry name" value="Cytochrome c-like domain"/>
    <property type="match status" value="1"/>
</dbReference>
<organism evidence="16 17">
    <name type="scientific">Novosphingobium sediminis</name>
    <dbReference type="NCBI Taxonomy" id="707214"/>
    <lineage>
        <taxon>Bacteria</taxon>
        <taxon>Pseudomonadati</taxon>
        <taxon>Pseudomonadota</taxon>
        <taxon>Alphaproteobacteria</taxon>
        <taxon>Sphingomonadales</taxon>
        <taxon>Sphingomonadaceae</taxon>
        <taxon>Novosphingobium</taxon>
    </lineage>
</organism>
<comment type="cofactor">
    <cofactor evidence="11">
        <name>pyrroloquinoline quinone</name>
        <dbReference type="ChEBI" id="CHEBI:58442"/>
    </cofactor>
    <text evidence="11">Binds 1 PQQ group per subunit.</text>
</comment>
<feature type="binding site" evidence="12">
    <location>
        <position position="199"/>
    </location>
    <ligand>
        <name>Ca(2+)</name>
        <dbReference type="ChEBI" id="CHEBI:29108"/>
    </ligand>
</feature>
<accession>A0A512AH21</accession>
<dbReference type="SMART" id="SM00564">
    <property type="entry name" value="PQQ"/>
    <property type="match status" value="6"/>
</dbReference>
<feature type="signal peptide" evidence="14">
    <location>
        <begin position="1"/>
        <end position="29"/>
    </location>
</feature>
<keyword evidence="3 12" id="KW-0479">Metal-binding</keyword>
<dbReference type="InterPro" id="IPR017512">
    <property type="entry name" value="PQQ_MeOH/EtOH_DH"/>
</dbReference>
<evidence type="ECO:0000256" key="13">
    <source>
        <dbReference type="PIRSR" id="PIRSR617512-4"/>
    </source>
</evidence>
<keyword evidence="2 11" id="KW-0349">Heme</keyword>
<feature type="binding site" evidence="11">
    <location>
        <position position="85"/>
    </location>
    <ligand>
        <name>pyrroloquinoline quinone</name>
        <dbReference type="ChEBI" id="CHEBI:58442"/>
    </ligand>
</feature>
<evidence type="ECO:0000256" key="14">
    <source>
        <dbReference type="SAM" id="SignalP"/>
    </source>
</evidence>
<evidence type="ECO:0000256" key="7">
    <source>
        <dbReference type="ARBA" id="ARBA00023002"/>
    </source>
</evidence>
<feature type="disulfide bond" evidence="13">
    <location>
        <begin position="131"/>
        <end position="132"/>
    </location>
</feature>
<dbReference type="GO" id="GO:0020037">
    <property type="term" value="F:heme binding"/>
    <property type="evidence" value="ECO:0007669"/>
    <property type="project" value="InterPro"/>
</dbReference>
<keyword evidence="9 13" id="KW-1015">Disulfide bond</keyword>
<feature type="binding site" evidence="11">
    <location>
        <position position="137"/>
    </location>
    <ligand>
        <name>pyrroloquinoline quinone</name>
        <dbReference type="ChEBI" id="CHEBI:58442"/>
    </ligand>
</feature>
<feature type="binding site" description="axial binding residue" evidence="12">
    <location>
        <position position="634"/>
    </location>
    <ligand>
        <name>heme c</name>
        <dbReference type="ChEBI" id="CHEBI:61717"/>
    </ligand>
    <ligandPart>
        <name>Fe</name>
        <dbReference type="ChEBI" id="CHEBI:18248"/>
    </ligandPart>
</feature>
<dbReference type="GO" id="GO:0009055">
    <property type="term" value="F:electron transfer activity"/>
    <property type="evidence" value="ECO:0007669"/>
    <property type="project" value="InterPro"/>
</dbReference>
<gene>
    <name evidence="16" type="primary">exaA_1</name>
    <name evidence="16" type="ORF">NSE01_08410</name>
</gene>
<keyword evidence="17" id="KW-1185">Reference proteome</keyword>
<feature type="chain" id="PRO_5022167424" evidence="14">
    <location>
        <begin position="30"/>
        <end position="705"/>
    </location>
</feature>
<feature type="binding site" evidence="12">
    <location>
        <position position="280"/>
    </location>
    <ligand>
        <name>Ca(2+)</name>
        <dbReference type="ChEBI" id="CHEBI:29108"/>
    </ligand>
</feature>
<dbReference type="CDD" id="cd10279">
    <property type="entry name" value="PQQ_ADH_II"/>
    <property type="match status" value="1"/>
</dbReference>
<evidence type="ECO:0000256" key="1">
    <source>
        <dbReference type="ARBA" id="ARBA00008156"/>
    </source>
</evidence>
<comment type="cofactor">
    <cofactor evidence="12">
        <name>Ca(2+)</name>
        <dbReference type="ChEBI" id="CHEBI:29108"/>
    </cofactor>
    <text evidence="12">Binds 1 Ca(2+) ion per subunit.</text>
</comment>
<dbReference type="Pfam" id="PF01011">
    <property type="entry name" value="PQQ"/>
    <property type="match status" value="2"/>
</dbReference>
<dbReference type="InterPro" id="IPR036909">
    <property type="entry name" value="Cyt_c-like_dom_sf"/>
</dbReference>
<dbReference type="InterPro" id="IPR009056">
    <property type="entry name" value="Cyt_c-like_dom"/>
</dbReference>
<comment type="caution">
    <text evidence="16">The sequence shown here is derived from an EMBL/GenBank/DDBJ whole genome shotgun (WGS) entry which is preliminary data.</text>
</comment>
<dbReference type="PANTHER" id="PTHR32303">
    <property type="entry name" value="QUINOPROTEIN ALCOHOL DEHYDROGENASE (CYTOCHROME C)"/>
    <property type="match status" value="1"/>
</dbReference>
<keyword evidence="4 14" id="KW-0732">Signal</keyword>
<dbReference type="SUPFAM" id="SSF50998">
    <property type="entry name" value="Quinoprotein alcohol dehydrogenase-like"/>
    <property type="match status" value="1"/>
</dbReference>
<dbReference type="InterPro" id="IPR011047">
    <property type="entry name" value="Quinoprotein_ADH-like_sf"/>
</dbReference>
<evidence type="ECO:0000313" key="17">
    <source>
        <dbReference type="Proteomes" id="UP000321464"/>
    </source>
</evidence>
<dbReference type="InterPro" id="IPR002372">
    <property type="entry name" value="PQQ_rpt_dom"/>
</dbReference>
<name>A0A512AH21_9SPHN</name>
<feature type="active site" description="Proton acceptor" evidence="10">
    <location>
        <position position="324"/>
    </location>
</feature>
<evidence type="ECO:0000256" key="9">
    <source>
        <dbReference type="ARBA" id="ARBA00023157"/>
    </source>
</evidence>
<comment type="cofactor">
    <cofactor evidence="11">
        <name>heme c</name>
        <dbReference type="ChEBI" id="CHEBI:61717"/>
    </cofactor>
    <text evidence="11">Binds 1 heme c group per subunit.</text>
</comment>
<dbReference type="GO" id="GO:0016614">
    <property type="term" value="F:oxidoreductase activity, acting on CH-OH group of donors"/>
    <property type="evidence" value="ECO:0007669"/>
    <property type="project" value="InterPro"/>
</dbReference>
<dbReference type="AlphaFoldDB" id="A0A512AH21"/>
<feature type="binding site" evidence="11">
    <location>
        <position position="181"/>
    </location>
    <ligand>
        <name>pyrroloquinoline quinone</name>
        <dbReference type="ChEBI" id="CHEBI:58442"/>
    </ligand>
</feature>
<feature type="binding site" evidence="12">
    <location>
        <position position="324"/>
    </location>
    <ligand>
        <name>Ca(2+)</name>
        <dbReference type="ChEBI" id="CHEBI:29108"/>
    </ligand>
</feature>
<reference evidence="16 17" key="1">
    <citation type="submission" date="2019-07" db="EMBL/GenBank/DDBJ databases">
        <title>Whole genome shotgun sequence of Novosphingobium sediminis NBRC 106119.</title>
        <authorList>
            <person name="Hosoyama A."/>
            <person name="Uohara A."/>
            <person name="Ohji S."/>
            <person name="Ichikawa N."/>
        </authorList>
    </citation>
    <scope>NUCLEOTIDE SEQUENCE [LARGE SCALE GENOMIC DNA]</scope>
    <source>
        <strain evidence="16 17">NBRC 106119</strain>
    </source>
</reference>
<dbReference type="EMBL" id="BJYR01000005">
    <property type="protein sequence ID" value="GEN99008.1"/>
    <property type="molecule type" value="Genomic_DNA"/>
</dbReference>
<evidence type="ECO:0000256" key="6">
    <source>
        <dbReference type="ARBA" id="ARBA00022891"/>
    </source>
</evidence>
<keyword evidence="8 12" id="KW-0408">Iron</keyword>
<dbReference type="Pfam" id="PF13442">
    <property type="entry name" value="Cytochrome_CBB3"/>
    <property type="match status" value="1"/>
</dbReference>
<evidence type="ECO:0000256" key="10">
    <source>
        <dbReference type="PIRSR" id="PIRSR617512-1"/>
    </source>
</evidence>